<comment type="caution">
    <text evidence="2">The sequence shown here is derived from an EMBL/GenBank/DDBJ whole genome shotgun (WGS) entry which is preliminary data.</text>
</comment>
<dbReference type="Proteomes" id="UP000030832">
    <property type="component" value="Unassembled WGS sequence"/>
</dbReference>
<dbReference type="InterPro" id="IPR019242">
    <property type="entry name" value="DUF2198"/>
</dbReference>
<organism evidence="2 3">
    <name type="scientific">Halalkalibacter okhensis</name>
    <dbReference type="NCBI Taxonomy" id="333138"/>
    <lineage>
        <taxon>Bacteria</taxon>
        <taxon>Bacillati</taxon>
        <taxon>Bacillota</taxon>
        <taxon>Bacilli</taxon>
        <taxon>Bacillales</taxon>
        <taxon>Bacillaceae</taxon>
        <taxon>Halalkalibacter</taxon>
    </lineage>
</organism>
<sequence length="74" mass="8339">MLDLVLALVIPFLLMIVVTRVTFSLLGACIVTWMIVLFVLQVHQQSWFVGVLAIISFIVGLIIARKRLKLKQGM</sequence>
<gene>
    <name evidence="2" type="ORF">LQ50_05800</name>
</gene>
<feature type="transmembrane region" description="Helical" evidence="1">
    <location>
        <begin position="46"/>
        <end position="64"/>
    </location>
</feature>
<keyword evidence="1" id="KW-1133">Transmembrane helix</keyword>
<protein>
    <submittedName>
        <fullName evidence="2">Uncharacterized protein</fullName>
    </submittedName>
</protein>
<keyword evidence="1" id="KW-0472">Membrane</keyword>
<evidence type="ECO:0000256" key="1">
    <source>
        <dbReference type="SAM" id="Phobius"/>
    </source>
</evidence>
<dbReference type="Pfam" id="PF09964">
    <property type="entry name" value="DUF2198"/>
    <property type="match status" value="1"/>
</dbReference>
<evidence type="ECO:0000313" key="2">
    <source>
        <dbReference type="EMBL" id="KHF41269.1"/>
    </source>
</evidence>
<reference evidence="2 3" key="1">
    <citation type="submission" date="2014-09" db="EMBL/GenBank/DDBJ databases">
        <title>Genome sequencing and annotation of Bacillus Okhensis strain Kh10-101T.</title>
        <authorList>
            <person name="Prakash J.S."/>
        </authorList>
    </citation>
    <scope>NUCLEOTIDE SEQUENCE [LARGE SCALE GENOMIC DNA]</scope>
    <source>
        <strain evidence="3">Kh10-101T</strain>
    </source>
</reference>
<name>A0A0B0IMH4_9BACI</name>
<accession>A0A0B0IMH4</accession>
<dbReference type="OrthoDB" id="2928443at2"/>
<keyword evidence="1" id="KW-0812">Transmembrane</keyword>
<proteinExistence type="predicted"/>
<dbReference type="AlphaFoldDB" id="A0A0B0IMH4"/>
<dbReference type="STRING" id="333138.LQ50_05800"/>
<keyword evidence="3" id="KW-1185">Reference proteome</keyword>
<feature type="transmembrane region" description="Helical" evidence="1">
    <location>
        <begin position="12"/>
        <end position="40"/>
    </location>
</feature>
<evidence type="ECO:0000313" key="3">
    <source>
        <dbReference type="Proteomes" id="UP000030832"/>
    </source>
</evidence>
<dbReference type="eggNOG" id="ENOG5030DAI">
    <property type="taxonomic scope" value="Bacteria"/>
</dbReference>
<dbReference type="RefSeq" id="WP_034626833.1">
    <property type="nucleotide sequence ID" value="NZ_JRJU01000004.1"/>
</dbReference>
<dbReference type="EMBL" id="JRJU01000004">
    <property type="protein sequence ID" value="KHF41269.1"/>
    <property type="molecule type" value="Genomic_DNA"/>
</dbReference>